<protein>
    <recommendedName>
        <fullName evidence="2">Splicing factor Cactin</fullName>
    </recommendedName>
</protein>
<dbReference type="Pfam" id="PF09732">
    <property type="entry name" value="CactinC_cactus"/>
    <property type="match status" value="1"/>
</dbReference>
<evidence type="ECO:0000256" key="1">
    <source>
        <dbReference type="ARBA" id="ARBA00006895"/>
    </source>
</evidence>
<dbReference type="InterPro" id="IPR018816">
    <property type="entry name" value="Cactin_central"/>
</dbReference>
<dbReference type="OrthoDB" id="265955at2759"/>
<dbReference type="GO" id="GO:0005737">
    <property type="term" value="C:cytoplasm"/>
    <property type="evidence" value="ECO:0007669"/>
    <property type="project" value="TreeGrafter"/>
</dbReference>
<feature type="domain" description="Splicing factor Cactin C-terminal" evidence="5">
    <location>
        <begin position="573"/>
        <end position="697"/>
    </location>
</feature>
<dbReference type="AlphaFoldDB" id="A0A8H7Q544"/>
<feature type="region of interest" description="Disordered" evidence="3">
    <location>
        <begin position="148"/>
        <end position="181"/>
    </location>
</feature>
<dbReference type="SMART" id="SM01050">
    <property type="entry name" value="CactinC_cactus"/>
    <property type="match status" value="1"/>
</dbReference>
<comment type="caution">
    <text evidence="7">The sequence shown here is derived from an EMBL/GenBank/DDBJ whole genome shotgun (WGS) entry which is preliminary data.</text>
</comment>
<dbReference type="PANTHER" id="PTHR21737">
    <property type="entry name" value="POLYGLUTAMINE BINDING PROTEIN 1/MARVEL MEMBRANE-ASSOCIATING DOMAIN CONTAINING 3"/>
    <property type="match status" value="1"/>
</dbReference>
<keyword evidence="4" id="KW-0472">Membrane</keyword>
<keyword evidence="4" id="KW-1133">Transmembrane helix</keyword>
<keyword evidence="8" id="KW-1185">Reference proteome</keyword>
<dbReference type="Pfam" id="PF10312">
    <property type="entry name" value="Cactin_mid"/>
    <property type="match status" value="1"/>
</dbReference>
<dbReference type="InterPro" id="IPR019134">
    <property type="entry name" value="Cactin_C"/>
</dbReference>
<comment type="similarity">
    <text evidence="1">Belongs to the CACTIN family.</text>
</comment>
<organism evidence="7 8">
    <name type="scientific">Mortierella isabellina</name>
    <name type="common">Filamentous fungus</name>
    <name type="synonym">Umbelopsis isabellina</name>
    <dbReference type="NCBI Taxonomy" id="91625"/>
    <lineage>
        <taxon>Eukaryota</taxon>
        <taxon>Fungi</taxon>
        <taxon>Fungi incertae sedis</taxon>
        <taxon>Mucoromycota</taxon>
        <taxon>Mucoromycotina</taxon>
        <taxon>Umbelopsidomycetes</taxon>
        <taxon>Umbelopsidales</taxon>
        <taxon>Umbelopsidaceae</taxon>
        <taxon>Umbelopsis</taxon>
    </lineage>
</organism>
<feature type="non-terminal residue" evidence="7">
    <location>
        <position position="1"/>
    </location>
</feature>
<sequence>KIRKCRDQGPDHLALLRTIVLIVIEAIVVQRKVLDPHEKIGAHISRAVEDHAVALLPETKMNMDGGDAATTNHNFSRRASDSGDERRDRKRSKKDKKKHKKSKRERYSDSEEDKSEDEMDNAKLNELGYTNVNNPFNDVNLESKFQWAKKKEKERKSGLTSTDMRKRESDRKRETEEELAKLNKRRAEREIEMELREEERTRMQRDAELAQMGDWKAKEDEFHLEQAKKRAEIRIREGRAKPIDILAMNMRLANEADKVEEAIDLEVDLDEPYTIFDNLSLAETEELHRDIQMYLSLEKNEESLEFWRAMLIVSADIIEKMTTDSEQRALGGVSESVKSDIATLLSNKTLDQLTALQSQVTKKLQSNEPIDVEYWENLLKELFIYKAKAKLRDMHQVLLTKRLEQLRLRQRLEAEKVQKELEEVLAMHGQVRGRGVQAGEGLEAEPVDEELTAEQDKRFEEAVENDEVEESVRYERGMSPELFTKLSNEDKELEIINPEDDLKRLLEARRKVMSSKVIPARSKPKVVKQETTGGTSTSVAADVLFDQEAAKGIDEDEEMFNIEEELAKEAYLWQDKYRPRKPRYFNRVHTGYEWNKYNQTHYDQDNPPPKVVQGYKFNIFYPDLIDKSTAPTYFIEKDPSNPEIVTIRFHAGPPYEDVAFRIVNREWEYSHKKGFKSAFDRGILSLHFHFKREFYRK</sequence>
<dbReference type="Proteomes" id="UP000654370">
    <property type="component" value="Unassembled WGS sequence"/>
</dbReference>
<reference evidence="7" key="1">
    <citation type="submission" date="2020-12" db="EMBL/GenBank/DDBJ databases">
        <title>Metabolic potential, ecology and presence of endohyphal bacteria is reflected in genomic diversity of Mucoromycotina.</title>
        <authorList>
            <person name="Muszewska A."/>
            <person name="Okrasinska A."/>
            <person name="Steczkiewicz K."/>
            <person name="Drgas O."/>
            <person name="Orlowska M."/>
            <person name="Perlinska-Lenart U."/>
            <person name="Aleksandrzak-Piekarczyk T."/>
            <person name="Szatraj K."/>
            <person name="Zielenkiewicz U."/>
            <person name="Pilsyk S."/>
            <person name="Malc E."/>
            <person name="Mieczkowski P."/>
            <person name="Kruszewska J.S."/>
            <person name="Biernat P."/>
            <person name="Pawlowska J."/>
        </authorList>
    </citation>
    <scope>NUCLEOTIDE SEQUENCE</scope>
    <source>
        <strain evidence="7">WA0000067209</strain>
    </source>
</reference>
<feature type="compositionally biased region" description="Acidic residues" evidence="3">
    <location>
        <begin position="110"/>
        <end position="119"/>
    </location>
</feature>
<feature type="compositionally biased region" description="Basic residues" evidence="3">
    <location>
        <begin position="88"/>
        <end position="104"/>
    </location>
</feature>
<dbReference type="PANTHER" id="PTHR21737:SF4">
    <property type="entry name" value="SPLICING FACTOR CACTIN"/>
    <property type="match status" value="1"/>
</dbReference>
<proteinExistence type="inferred from homology"/>
<feature type="compositionally biased region" description="Basic and acidic residues" evidence="3">
    <location>
        <begin position="78"/>
        <end position="87"/>
    </location>
</feature>
<evidence type="ECO:0000259" key="6">
    <source>
        <dbReference type="Pfam" id="PF10312"/>
    </source>
</evidence>
<evidence type="ECO:0000256" key="3">
    <source>
        <dbReference type="SAM" id="MobiDB-lite"/>
    </source>
</evidence>
<feature type="compositionally biased region" description="Basic and acidic residues" evidence="3">
    <location>
        <begin position="149"/>
        <end position="181"/>
    </location>
</feature>
<evidence type="ECO:0000313" key="7">
    <source>
        <dbReference type="EMBL" id="KAG2184861.1"/>
    </source>
</evidence>
<feature type="transmembrane region" description="Helical" evidence="4">
    <location>
        <begin position="12"/>
        <end position="29"/>
    </location>
</feature>
<gene>
    <name evidence="7" type="ORF">INT43_000774</name>
</gene>
<name>A0A8H7Q544_MORIS</name>
<evidence type="ECO:0000256" key="4">
    <source>
        <dbReference type="SAM" id="Phobius"/>
    </source>
</evidence>
<evidence type="ECO:0000313" key="8">
    <source>
        <dbReference type="Proteomes" id="UP000654370"/>
    </source>
</evidence>
<dbReference type="GO" id="GO:0045292">
    <property type="term" value="P:mRNA cis splicing, via spliceosome"/>
    <property type="evidence" value="ECO:0007669"/>
    <property type="project" value="TreeGrafter"/>
</dbReference>
<evidence type="ECO:0000259" key="5">
    <source>
        <dbReference type="Pfam" id="PF09732"/>
    </source>
</evidence>
<feature type="domain" description="Splicing factor cactin central" evidence="6">
    <location>
        <begin position="205"/>
        <end position="395"/>
    </location>
</feature>
<feature type="region of interest" description="Disordered" evidence="3">
    <location>
        <begin position="61"/>
        <end position="120"/>
    </location>
</feature>
<dbReference type="EMBL" id="JAEPQZ010000002">
    <property type="protein sequence ID" value="KAG2184861.1"/>
    <property type="molecule type" value="Genomic_DNA"/>
</dbReference>
<keyword evidence="4" id="KW-0812">Transmembrane</keyword>
<evidence type="ECO:0000256" key="2">
    <source>
        <dbReference type="ARBA" id="ARBA00034534"/>
    </source>
</evidence>
<accession>A0A8H7Q544</accession>
<dbReference type="GO" id="GO:0005681">
    <property type="term" value="C:spliceosomal complex"/>
    <property type="evidence" value="ECO:0007669"/>
    <property type="project" value="TreeGrafter"/>
</dbReference>